<protein>
    <submittedName>
        <fullName evidence="2">Uncharacterized protein</fullName>
    </submittedName>
</protein>
<dbReference type="EMBL" id="KZ505830">
    <property type="protein sequence ID" value="PKU44405.1"/>
    <property type="molecule type" value="Genomic_DNA"/>
</dbReference>
<dbReference type="Proteomes" id="UP000233556">
    <property type="component" value="Unassembled WGS sequence"/>
</dbReference>
<dbReference type="AlphaFoldDB" id="A0A2I0UEE4"/>
<sequence length="139" mass="15163">MLSSESQISKHQVKYPLESVGVAGNGGQKRDWQLGLMPQCGQGVGGQEGERQEVRGTKETHGEECRGLGEGNVLQGTVIEEKETNWLIQLIIQTDLECFDNYDLVLSFHSKKNLDPVLSDDRLVMTGIKTGISGSEGMG</sequence>
<name>A0A2I0UEE4_LIMLA</name>
<evidence type="ECO:0000256" key="1">
    <source>
        <dbReference type="SAM" id="MobiDB-lite"/>
    </source>
</evidence>
<reference evidence="3" key="2">
    <citation type="submission" date="2017-12" db="EMBL/GenBank/DDBJ databases">
        <title>Genome sequence of the Bar-tailed Godwit (Limosa lapponica baueri).</title>
        <authorList>
            <person name="Lima N.C.B."/>
            <person name="Parody-Merino A.M."/>
            <person name="Battley P.F."/>
            <person name="Fidler A.E."/>
            <person name="Prosdocimi F."/>
        </authorList>
    </citation>
    <scope>NUCLEOTIDE SEQUENCE [LARGE SCALE GENOMIC DNA]</scope>
</reference>
<gene>
    <name evidence="2" type="ORF">llap_5297</name>
</gene>
<proteinExistence type="predicted"/>
<feature type="compositionally biased region" description="Basic and acidic residues" evidence="1">
    <location>
        <begin position="48"/>
        <end position="67"/>
    </location>
</feature>
<evidence type="ECO:0000313" key="2">
    <source>
        <dbReference type="EMBL" id="PKU44405.1"/>
    </source>
</evidence>
<reference evidence="3" key="1">
    <citation type="submission" date="2017-11" db="EMBL/GenBank/DDBJ databases">
        <authorList>
            <person name="Lima N.C."/>
            <person name="Parody-Merino A.M."/>
            <person name="Battley P.F."/>
            <person name="Fidler A.E."/>
            <person name="Prosdocimi F."/>
        </authorList>
    </citation>
    <scope>NUCLEOTIDE SEQUENCE [LARGE SCALE GENOMIC DNA]</scope>
</reference>
<accession>A0A2I0UEE4</accession>
<evidence type="ECO:0000313" key="3">
    <source>
        <dbReference type="Proteomes" id="UP000233556"/>
    </source>
</evidence>
<keyword evidence="3" id="KW-1185">Reference proteome</keyword>
<organism evidence="2 3">
    <name type="scientific">Limosa lapponica baueri</name>
    <dbReference type="NCBI Taxonomy" id="1758121"/>
    <lineage>
        <taxon>Eukaryota</taxon>
        <taxon>Metazoa</taxon>
        <taxon>Chordata</taxon>
        <taxon>Craniata</taxon>
        <taxon>Vertebrata</taxon>
        <taxon>Euteleostomi</taxon>
        <taxon>Archelosauria</taxon>
        <taxon>Archosauria</taxon>
        <taxon>Dinosauria</taxon>
        <taxon>Saurischia</taxon>
        <taxon>Theropoda</taxon>
        <taxon>Coelurosauria</taxon>
        <taxon>Aves</taxon>
        <taxon>Neognathae</taxon>
        <taxon>Neoaves</taxon>
        <taxon>Charadriiformes</taxon>
        <taxon>Scolopacidae</taxon>
        <taxon>Limosa</taxon>
    </lineage>
</organism>
<feature type="region of interest" description="Disordered" evidence="1">
    <location>
        <begin position="41"/>
        <end position="68"/>
    </location>
</feature>